<accession>A0ABU3U4S5</accession>
<proteinExistence type="predicted"/>
<dbReference type="InterPro" id="IPR038081">
    <property type="entry name" value="CalX-like_sf"/>
</dbReference>
<dbReference type="Gene3D" id="2.60.40.2030">
    <property type="match status" value="1"/>
</dbReference>
<keyword evidence="3" id="KW-1185">Reference proteome</keyword>
<sequence>MKKIVLIPALAFLTIFAFISCDESDDTQIYSGDEIAYFDLTTSILLVTADNPSMDIEIVTTVATAAARTFNVSVDPSSTAMDGVDYTLASSTVTIPANEYKGVLTVNGIFDGALETGSKLVLNLTGENIAGFDTTFTLDIFKLCQSDLAGMYEVTTTYGYHDFLPDYNPSTIMMEVVAIDETTYSVYDFSGGLYTEGPYGSAYGTNCCDWPLVFSDICGNISWTGQTDPWGDIILLDGGVNAVDLGTGVITISWYCTGYGEEGVSVYVPQ</sequence>
<evidence type="ECO:0000313" key="2">
    <source>
        <dbReference type="EMBL" id="MDU8885398.1"/>
    </source>
</evidence>
<feature type="signal peptide" evidence="1">
    <location>
        <begin position="1"/>
        <end position="17"/>
    </location>
</feature>
<reference evidence="2 3" key="1">
    <citation type="submission" date="2023-10" db="EMBL/GenBank/DDBJ databases">
        <title>Marimonas sp. nov. isolated from tidal mud flat.</title>
        <authorList>
            <person name="Jaincy N.J."/>
            <person name="Srinivasan S."/>
            <person name="Lee S.-S."/>
        </authorList>
    </citation>
    <scope>NUCLEOTIDE SEQUENCE [LARGE SCALE GENOMIC DNA]</scope>
    <source>
        <strain evidence="2 3">MJ-SS3</strain>
    </source>
</reference>
<dbReference type="RefSeq" id="WP_316661262.1">
    <property type="nucleotide sequence ID" value="NZ_JAWHTF010000001.1"/>
</dbReference>
<keyword evidence="1" id="KW-0732">Signal</keyword>
<dbReference type="PROSITE" id="PS51257">
    <property type="entry name" value="PROKAR_LIPOPROTEIN"/>
    <property type="match status" value="1"/>
</dbReference>
<dbReference type="SUPFAM" id="SSF141072">
    <property type="entry name" value="CalX-like"/>
    <property type="match status" value="1"/>
</dbReference>
<name>A0ABU3U4S5_9FLAO</name>
<organism evidence="2 3">
    <name type="scientific">Gilvirhabdus luticola</name>
    <dbReference type="NCBI Taxonomy" id="3079858"/>
    <lineage>
        <taxon>Bacteria</taxon>
        <taxon>Pseudomonadati</taxon>
        <taxon>Bacteroidota</taxon>
        <taxon>Flavobacteriia</taxon>
        <taxon>Flavobacteriales</taxon>
        <taxon>Flavobacteriaceae</taxon>
        <taxon>Gilvirhabdus</taxon>
    </lineage>
</organism>
<evidence type="ECO:0000313" key="3">
    <source>
        <dbReference type="Proteomes" id="UP001268651"/>
    </source>
</evidence>
<dbReference type="Proteomes" id="UP001268651">
    <property type="component" value="Unassembled WGS sequence"/>
</dbReference>
<comment type="caution">
    <text evidence="2">The sequence shown here is derived from an EMBL/GenBank/DDBJ whole genome shotgun (WGS) entry which is preliminary data.</text>
</comment>
<evidence type="ECO:0000256" key="1">
    <source>
        <dbReference type="SAM" id="SignalP"/>
    </source>
</evidence>
<evidence type="ECO:0008006" key="4">
    <source>
        <dbReference type="Google" id="ProtNLM"/>
    </source>
</evidence>
<feature type="chain" id="PRO_5046315240" description="DUF1735 domain-containing protein" evidence="1">
    <location>
        <begin position="18"/>
        <end position="270"/>
    </location>
</feature>
<gene>
    <name evidence="2" type="ORF">RXV94_04440</name>
</gene>
<protein>
    <recommendedName>
        <fullName evidence="4">DUF1735 domain-containing protein</fullName>
    </recommendedName>
</protein>
<dbReference type="EMBL" id="JAWHTF010000001">
    <property type="protein sequence ID" value="MDU8885398.1"/>
    <property type="molecule type" value="Genomic_DNA"/>
</dbReference>